<dbReference type="CDD" id="cd00519">
    <property type="entry name" value="Lipase_3"/>
    <property type="match status" value="1"/>
</dbReference>
<feature type="domain" description="Fungal lipase-type" evidence="3">
    <location>
        <begin position="106"/>
        <end position="236"/>
    </location>
</feature>
<reference evidence="5 6" key="1">
    <citation type="journal article" date="2016" name="Sci. Rep.">
        <title>Draft genome sequencing and secretome analysis of fungal phytopathogen Ascochyta rabiei provides insight into the necrotrophic effector repertoire.</title>
        <authorList>
            <person name="Verma S."/>
            <person name="Gazara R.K."/>
            <person name="Nizam S."/>
            <person name="Parween S."/>
            <person name="Chattopadhyay D."/>
            <person name="Verma P.K."/>
        </authorList>
    </citation>
    <scope>NUCLEOTIDE SEQUENCE [LARGE SCALE GENOMIC DNA]</scope>
    <source>
        <strain evidence="5 6">ArDII</strain>
    </source>
</reference>
<dbReference type="STRING" id="5454.A0A162Y532"/>
<evidence type="ECO:0000313" key="6">
    <source>
        <dbReference type="Proteomes" id="UP000076837"/>
    </source>
</evidence>
<dbReference type="OrthoDB" id="426718at2759"/>
<dbReference type="PANTHER" id="PTHR46640">
    <property type="entry name" value="TRIACYLGLYCEROL LIPASE, PUTATIVE (AFU_ORTHOLOGUE AFUA_6G06510)-RELATED"/>
    <property type="match status" value="1"/>
</dbReference>
<dbReference type="AlphaFoldDB" id="A0A162Y532"/>
<dbReference type="Gene3D" id="3.40.50.1820">
    <property type="entry name" value="alpha/beta hydrolase"/>
    <property type="match status" value="1"/>
</dbReference>
<evidence type="ECO:0000313" key="5">
    <source>
        <dbReference type="EMBL" id="KZM19827.1"/>
    </source>
</evidence>
<gene>
    <name evidence="5" type="ORF">ST47_g9148</name>
</gene>
<dbReference type="PANTHER" id="PTHR46640:SF1">
    <property type="entry name" value="FUNGAL LIPASE-LIKE DOMAIN-CONTAINING PROTEIN-RELATED"/>
    <property type="match status" value="1"/>
</dbReference>
<feature type="domain" description="Mono-/di-acylglycerol lipase N-terminal" evidence="4">
    <location>
        <begin position="27"/>
        <end position="77"/>
    </location>
</feature>
<evidence type="ECO:0000256" key="2">
    <source>
        <dbReference type="ARBA" id="ARBA00022801"/>
    </source>
</evidence>
<dbReference type="Pfam" id="PF01764">
    <property type="entry name" value="Lipase_3"/>
    <property type="match status" value="1"/>
</dbReference>
<protein>
    <submittedName>
        <fullName evidence="5">Hydrolase</fullName>
    </submittedName>
</protein>
<dbReference type="SUPFAM" id="SSF53474">
    <property type="entry name" value="alpha/beta-Hydrolases"/>
    <property type="match status" value="1"/>
</dbReference>
<accession>A0A162Y532</accession>
<organism evidence="5 6">
    <name type="scientific">Didymella rabiei</name>
    <name type="common">Chickpea ascochyta blight fungus</name>
    <name type="synonym">Mycosphaerella rabiei</name>
    <dbReference type="NCBI Taxonomy" id="5454"/>
    <lineage>
        <taxon>Eukaryota</taxon>
        <taxon>Fungi</taxon>
        <taxon>Dikarya</taxon>
        <taxon>Ascomycota</taxon>
        <taxon>Pezizomycotina</taxon>
        <taxon>Dothideomycetes</taxon>
        <taxon>Pleosporomycetidae</taxon>
        <taxon>Pleosporales</taxon>
        <taxon>Pleosporineae</taxon>
        <taxon>Didymellaceae</taxon>
        <taxon>Ascochyta</taxon>
    </lineage>
</organism>
<evidence type="ECO:0000259" key="3">
    <source>
        <dbReference type="Pfam" id="PF01764"/>
    </source>
</evidence>
<dbReference type="Pfam" id="PF03893">
    <property type="entry name" value="Lipase3_N"/>
    <property type="match status" value="1"/>
</dbReference>
<evidence type="ECO:0000256" key="1">
    <source>
        <dbReference type="ARBA" id="ARBA00022729"/>
    </source>
</evidence>
<dbReference type="InterPro" id="IPR029058">
    <property type="entry name" value="AB_hydrolase_fold"/>
</dbReference>
<dbReference type="GO" id="GO:0016787">
    <property type="term" value="F:hydrolase activity"/>
    <property type="evidence" value="ECO:0007669"/>
    <property type="project" value="UniProtKB-KW"/>
</dbReference>
<dbReference type="EMBL" id="JYNV01000290">
    <property type="protein sequence ID" value="KZM19827.1"/>
    <property type="molecule type" value="Genomic_DNA"/>
</dbReference>
<dbReference type="InterPro" id="IPR002921">
    <property type="entry name" value="Fungal_lipase-type"/>
</dbReference>
<keyword evidence="6" id="KW-1185">Reference proteome</keyword>
<name>A0A162Y532_DIDRA</name>
<dbReference type="GO" id="GO:0016042">
    <property type="term" value="P:lipid catabolic process"/>
    <property type="evidence" value="ECO:0007669"/>
    <property type="project" value="InterPro"/>
</dbReference>
<dbReference type="Proteomes" id="UP000076837">
    <property type="component" value="Unassembled WGS sequence"/>
</dbReference>
<comment type="caution">
    <text evidence="5">The sequence shown here is derived from an EMBL/GenBank/DDBJ whole genome shotgun (WGS) entry which is preliminary data.</text>
</comment>
<evidence type="ECO:0000259" key="4">
    <source>
        <dbReference type="Pfam" id="PF03893"/>
    </source>
</evidence>
<dbReference type="InterPro" id="IPR005592">
    <property type="entry name" value="Mono/diacylglycerol_lipase_N"/>
</dbReference>
<keyword evidence="1" id="KW-0732">Signal</keyword>
<keyword evidence="2 5" id="KW-0378">Hydrolase</keyword>
<dbReference type="InterPro" id="IPR051299">
    <property type="entry name" value="AB_hydrolase_lip/est"/>
</dbReference>
<sequence>MFIFFFSLFLTTLLNALPGNAAPFVAEKRAIDTNLLQTFRLMSQYSSAAYCSSNFNSTGDQIQCESGNCPLVEQADSATVLEYSRAETSTDVTGFVAIDHTNKAIVLSFRGSLSIDNWLTNLDFDLVKTDICPDCTAHSGFWNSWVDARGTVLPAVKAASERYPAYQISVTGHSLGGAIAPFAAAQLRNQGFSTSLYTFGSPRIGGRKLSAYISNQAGGNYRVTHRNDPVPRLPMLLMGYVHISPEYYIDKKSRVAITENDFQVYNGAVNWKGNNAWLITSIEAHRWYFTKMYLCGDLTITIDVDALAGVDVVAKF</sequence>
<proteinExistence type="predicted"/>